<evidence type="ECO:0000256" key="1">
    <source>
        <dbReference type="ARBA" id="ARBA00004141"/>
    </source>
</evidence>
<comment type="subcellular location">
    <subcellularLocation>
        <location evidence="1">Membrane</location>
        <topology evidence="1">Multi-pass membrane protein</topology>
    </subcellularLocation>
</comment>
<keyword evidence="5" id="KW-1133">Transmembrane helix</keyword>
<dbReference type="Pfam" id="PF14798">
    <property type="entry name" value="Ca_hom_mod"/>
    <property type="match status" value="1"/>
</dbReference>
<dbReference type="Proteomes" id="UP000050525">
    <property type="component" value="Unassembled WGS sequence"/>
</dbReference>
<evidence type="ECO:0000256" key="2">
    <source>
        <dbReference type="ARBA" id="ARBA00008497"/>
    </source>
</evidence>
<keyword evidence="4" id="KW-0812">Transmembrane</keyword>
<evidence type="ECO:0000256" key="8">
    <source>
        <dbReference type="ARBA" id="ARBA00023303"/>
    </source>
</evidence>
<dbReference type="EMBL" id="AKHW03001922">
    <property type="protein sequence ID" value="KYO40627.1"/>
    <property type="molecule type" value="Genomic_DNA"/>
</dbReference>
<sequence>MLAFLVRSLRPCFTQAAFLKSKYWSHYIDIERKLFDETCTEHAKSFAKVCIQQFFEAMNKDMGMGHPHLPEKTPSEAGEEKEKLLGITDQGTMNKLLKSWHKCKPPLCLHQELFQNRNGWAGESQPLGPVSLPKREIIAYYSRV</sequence>
<reference evidence="9 10" key="1">
    <citation type="journal article" date="2012" name="Genome Biol.">
        <title>Sequencing three crocodilian genomes to illuminate the evolution of archosaurs and amniotes.</title>
        <authorList>
            <person name="St John J.A."/>
            <person name="Braun E.L."/>
            <person name="Isberg S.R."/>
            <person name="Miles L.G."/>
            <person name="Chong A.Y."/>
            <person name="Gongora J."/>
            <person name="Dalzell P."/>
            <person name="Moran C."/>
            <person name="Bed'hom B."/>
            <person name="Abzhanov A."/>
            <person name="Burgess S.C."/>
            <person name="Cooksey A.M."/>
            <person name="Castoe T.A."/>
            <person name="Crawford N.G."/>
            <person name="Densmore L.D."/>
            <person name="Drew J.C."/>
            <person name="Edwards S.V."/>
            <person name="Faircloth B.C."/>
            <person name="Fujita M.K."/>
            <person name="Greenwold M.J."/>
            <person name="Hoffmann F.G."/>
            <person name="Howard J.M."/>
            <person name="Iguchi T."/>
            <person name="Janes D.E."/>
            <person name="Khan S.Y."/>
            <person name="Kohno S."/>
            <person name="de Koning A.J."/>
            <person name="Lance S.L."/>
            <person name="McCarthy F.M."/>
            <person name="McCormack J.E."/>
            <person name="Merchant M.E."/>
            <person name="Peterson D.G."/>
            <person name="Pollock D.D."/>
            <person name="Pourmand N."/>
            <person name="Raney B.J."/>
            <person name="Roessler K.A."/>
            <person name="Sanford J.R."/>
            <person name="Sawyer R.H."/>
            <person name="Schmidt C.J."/>
            <person name="Triplett E.W."/>
            <person name="Tuberville T.D."/>
            <person name="Venegas-Anaya M."/>
            <person name="Howard J.T."/>
            <person name="Jarvis E.D."/>
            <person name="Guillette L.J.Jr."/>
            <person name="Glenn T.C."/>
            <person name="Green R.E."/>
            <person name="Ray D.A."/>
        </authorList>
    </citation>
    <scope>NUCLEOTIDE SEQUENCE [LARGE SCALE GENOMIC DNA]</scope>
    <source>
        <strain evidence="9">KSC_2009_1</strain>
    </source>
</reference>
<dbReference type="GO" id="GO:0005261">
    <property type="term" value="F:monoatomic cation channel activity"/>
    <property type="evidence" value="ECO:0007669"/>
    <property type="project" value="TreeGrafter"/>
</dbReference>
<comment type="caution">
    <text evidence="9">The sequence shown here is derived from an EMBL/GenBank/DDBJ whole genome shotgun (WGS) entry which is preliminary data.</text>
</comment>
<evidence type="ECO:0000256" key="4">
    <source>
        <dbReference type="ARBA" id="ARBA00022692"/>
    </source>
</evidence>
<dbReference type="GO" id="GO:1904669">
    <property type="term" value="P:ATP export"/>
    <property type="evidence" value="ECO:0007669"/>
    <property type="project" value="UniProtKB-ARBA"/>
</dbReference>
<keyword evidence="6" id="KW-0406">Ion transport</keyword>
<dbReference type="GO" id="GO:0005886">
    <property type="term" value="C:plasma membrane"/>
    <property type="evidence" value="ECO:0007669"/>
    <property type="project" value="TreeGrafter"/>
</dbReference>
<evidence type="ECO:0000256" key="7">
    <source>
        <dbReference type="ARBA" id="ARBA00023136"/>
    </source>
</evidence>
<dbReference type="AlphaFoldDB" id="A0A151NUT6"/>
<gene>
    <name evidence="9" type="primary">CALHM1</name>
    <name evidence="9" type="ORF">Y1Q_0009632</name>
</gene>
<evidence type="ECO:0000256" key="3">
    <source>
        <dbReference type="ARBA" id="ARBA00022448"/>
    </source>
</evidence>
<accession>A0A151NUT6</accession>
<keyword evidence="3" id="KW-0813">Transport</keyword>
<dbReference type="InterPro" id="IPR029569">
    <property type="entry name" value="CALHM"/>
</dbReference>
<proteinExistence type="inferred from homology"/>
<evidence type="ECO:0000313" key="10">
    <source>
        <dbReference type="Proteomes" id="UP000050525"/>
    </source>
</evidence>
<evidence type="ECO:0000256" key="6">
    <source>
        <dbReference type="ARBA" id="ARBA00023065"/>
    </source>
</evidence>
<dbReference type="PANTHER" id="PTHR32261">
    <property type="entry name" value="CALCIUM HOMEOSTASIS MODULATOR PROTEIN"/>
    <property type="match status" value="1"/>
</dbReference>
<comment type="similarity">
    <text evidence="2">Belongs to the CALHM family.</text>
</comment>
<name>A0A151NUT6_ALLMI</name>
<keyword evidence="10" id="KW-1185">Reference proteome</keyword>
<organism evidence="9 10">
    <name type="scientific">Alligator mississippiensis</name>
    <name type="common">American alligator</name>
    <dbReference type="NCBI Taxonomy" id="8496"/>
    <lineage>
        <taxon>Eukaryota</taxon>
        <taxon>Metazoa</taxon>
        <taxon>Chordata</taxon>
        <taxon>Craniata</taxon>
        <taxon>Vertebrata</taxon>
        <taxon>Euteleostomi</taxon>
        <taxon>Archelosauria</taxon>
        <taxon>Archosauria</taxon>
        <taxon>Crocodylia</taxon>
        <taxon>Alligatoridae</taxon>
        <taxon>Alligatorinae</taxon>
        <taxon>Alligator</taxon>
    </lineage>
</organism>
<evidence type="ECO:0000256" key="5">
    <source>
        <dbReference type="ARBA" id="ARBA00022989"/>
    </source>
</evidence>
<keyword evidence="7" id="KW-0472">Membrane</keyword>
<evidence type="ECO:0000313" key="9">
    <source>
        <dbReference type="EMBL" id="KYO40627.1"/>
    </source>
</evidence>
<keyword evidence="8" id="KW-0407">Ion channel</keyword>
<dbReference type="PANTHER" id="PTHR32261:SF2">
    <property type="entry name" value="CALCIUM HOMEOSTASIS MODULATOR PROTEIN 1"/>
    <property type="match status" value="1"/>
</dbReference>
<protein>
    <submittedName>
        <fullName evidence="9">Calcium homeostasis modulator protein 1 isoform B</fullName>
    </submittedName>
</protein>